<organism evidence="1 2">
    <name type="scientific">Necator americanus</name>
    <name type="common">Human hookworm</name>
    <dbReference type="NCBI Taxonomy" id="51031"/>
    <lineage>
        <taxon>Eukaryota</taxon>
        <taxon>Metazoa</taxon>
        <taxon>Ecdysozoa</taxon>
        <taxon>Nematoda</taxon>
        <taxon>Chromadorea</taxon>
        <taxon>Rhabditida</taxon>
        <taxon>Rhabditina</taxon>
        <taxon>Rhabditomorpha</taxon>
        <taxon>Strongyloidea</taxon>
        <taxon>Ancylostomatidae</taxon>
        <taxon>Bunostominae</taxon>
        <taxon>Necator</taxon>
    </lineage>
</organism>
<dbReference type="EMBL" id="JAVFWL010000005">
    <property type="protein sequence ID" value="KAK6757873.1"/>
    <property type="molecule type" value="Genomic_DNA"/>
</dbReference>
<evidence type="ECO:0000313" key="2">
    <source>
        <dbReference type="Proteomes" id="UP001303046"/>
    </source>
</evidence>
<reference evidence="1 2" key="1">
    <citation type="submission" date="2023-08" db="EMBL/GenBank/DDBJ databases">
        <title>A Necator americanus chromosomal reference genome.</title>
        <authorList>
            <person name="Ilik V."/>
            <person name="Petrzelkova K.J."/>
            <person name="Pardy F."/>
            <person name="Fuh T."/>
            <person name="Niatou-Singa F.S."/>
            <person name="Gouil Q."/>
            <person name="Baker L."/>
            <person name="Ritchie M.E."/>
            <person name="Jex A.R."/>
            <person name="Gazzola D."/>
            <person name="Li H."/>
            <person name="Toshio Fujiwara R."/>
            <person name="Zhan B."/>
            <person name="Aroian R.V."/>
            <person name="Pafco B."/>
            <person name="Schwarz E.M."/>
        </authorList>
    </citation>
    <scope>NUCLEOTIDE SEQUENCE [LARGE SCALE GENOMIC DNA]</scope>
    <source>
        <strain evidence="1 2">Aroian</strain>
        <tissue evidence="1">Whole animal</tissue>
    </source>
</reference>
<gene>
    <name evidence="1" type="primary">Necator_chrV.g20392</name>
    <name evidence="1" type="ORF">RB195_015599</name>
</gene>
<protein>
    <submittedName>
        <fullName evidence="1">Uncharacterized protein</fullName>
    </submittedName>
</protein>
<sequence>MFVHQAVPVATSLARTSGLQNPSFTTYKVHSINYTFVRQFENRLSPSSISFFLNILYQSFKKVIQRNGPSANSLTMLWKEKPDNFT</sequence>
<keyword evidence="2" id="KW-1185">Reference proteome</keyword>
<comment type="caution">
    <text evidence="1">The sequence shown here is derived from an EMBL/GenBank/DDBJ whole genome shotgun (WGS) entry which is preliminary data.</text>
</comment>
<evidence type="ECO:0000313" key="1">
    <source>
        <dbReference type="EMBL" id="KAK6757873.1"/>
    </source>
</evidence>
<accession>A0ABR1E5G8</accession>
<proteinExistence type="predicted"/>
<dbReference type="Proteomes" id="UP001303046">
    <property type="component" value="Unassembled WGS sequence"/>
</dbReference>
<name>A0ABR1E5G8_NECAM</name>